<feature type="domain" description="N-acetyltransferase" evidence="1">
    <location>
        <begin position="2"/>
        <end position="167"/>
    </location>
</feature>
<dbReference type="GO" id="GO:0016747">
    <property type="term" value="F:acyltransferase activity, transferring groups other than amino-acyl groups"/>
    <property type="evidence" value="ECO:0007669"/>
    <property type="project" value="InterPro"/>
</dbReference>
<dbReference type="OrthoDB" id="9796381at2"/>
<sequence length="167" mass="19089">MTYLRKAKKSDLPAIMEIITQAKRFLAASGSDQWQGDYPALKNIEADLLNQVGYVLVSADKIAGYSAVITGEEPNYTKITDGRWSNTSKDYVTIHRIALSQQFRGQALTKVLFSNIYSLMYEKGYSDFRVDTHEMNQIMQHVFEREGFVYRGQVIVEGARKAYQKEL</sequence>
<dbReference type="InterPro" id="IPR016181">
    <property type="entry name" value="Acyl_CoA_acyltransferase"/>
</dbReference>
<comment type="caution">
    <text evidence="2">The sequence shown here is derived from an EMBL/GenBank/DDBJ whole genome shotgun (WGS) entry which is preliminary data.</text>
</comment>
<evidence type="ECO:0000259" key="1">
    <source>
        <dbReference type="PROSITE" id="PS51186"/>
    </source>
</evidence>
<keyword evidence="2" id="KW-0808">Transferase</keyword>
<dbReference type="InterPro" id="IPR000182">
    <property type="entry name" value="GNAT_dom"/>
</dbReference>
<dbReference type="SUPFAM" id="SSF55729">
    <property type="entry name" value="Acyl-CoA N-acyltransferases (Nat)"/>
    <property type="match status" value="1"/>
</dbReference>
<dbReference type="Pfam" id="PF00583">
    <property type="entry name" value="Acetyltransf_1"/>
    <property type="match status" value="1"/>
</dbReference>
<dbReference type="Gene3D" id="3.40.630.30">
    <property type="match status" value="1"/>
</dbReference>
<evidence type="ECO:0000313" key="2">
    <source>
        <dbReference type="EMBL" id="MQW39779.1"/>
    </source>
</evidence>
<proteinExistence type="predicted"/>
<evidence type="ECO:0000313" key="3">
    <source>
        <dbReference type="Proteomes" id="UP000439550"/>
    </source>
</evidence>
<dbReference type="RefSeq" id="WP_153496446.1">
    <property type="nucleotide sequence ID" value="NZ_CAXYUY010000008.1"/>
</dbReference>
<dbReference type="Proteomes" id="UP000439550">
    <property type="component" value="Unassembled WGS sequence"/>
</dbReference>
<protein>
    <submittedName>
        <fullName evidence="2">GNAT family N-acetyltransferase</fullName>
    </submittedName>
</protein>
<dbReference type="PROSITE" id="PS51186">
    <property type="entry name" value="GNAT"/>
    <property type="match status" value="1"/>
</dbReference>
<dbReference type="EMBL" id="WITJ01000009">
    <property type="protein sequence ID" value="MQW39779.1"/>
    <property type="molecule type" value="Genomic_DNA"/>
</dbReference>
<name>A0A7X1Z8I6_9LACT</name>
<dbReference type="AlphaFoldDB" id="A0A7X1Z8I6"/>
<keyword evidence="3" id="KW-1185">Reference proteome</keyword>
<gene>
    <name evidence="2" type="ORF">GHI93_07555</name>
</gene>
<accession>A0A7X1Z8I6</accession>
<organism evidence="2 3">
    <name type="scientific">Lactococcus hircilactis</name>
    <dbReference type="NCBI Taxonomy" id="1494462"/>
    <lineage>
        <taxon>Bacteria</taxon>
        <taxon>Bacillati</taxon>
        <taxon>Bacillota</taxon>
        <taxon>Bacilli</taxon>
        <taxon>Lactobacillales</taxon>
        <taxon>Streptococcaceae</taxon>
        <taxon>Lactococcus</taxon>
    </lineage>
</organism>
<reference evidence="2 3" key="1">
    <citation type="submission" date="2019-10" db="EMBL/GenBank/DDBJ databases">
        <authorList>
            <person name="Dong K."/>
        </authorList>
    </citation>
    <scope>NUCLEOTIDE SEQUENCE [LARGE SCALE GENOMIC DNA]</scope>
    <source>
        <strain evidence="2 3">DSM 28960</strain>
    </source>
</reference>